<dbReference type="EMBL" id="CAMXCT020000941">
    <property type="protein sequence ID" value="CAL1138341.1"/>
    <property type="molecule type" value="Genomic_DNA"/>
</dbReference>
<dbReference type="SMART" id="SM00702">
    <property type="entry name" value="P4Hc"/>
    <property type="match status" value="1"/>
</dbReference>
<accession>A0A9P1FR10</accession>
<sequence length="579" mass="64875">MSGQRSWRVRRSVGHVGYPKEEVAQKVERFSGPYKFLSNFFWSELNFEGLKYPSVEHAFQAAKLRENQQRNSYGFTDSGLSFGDAKRLGRQVPLRDDWKDIREDVMARCLWAKFQDPQLREKLLRTGESELVDGHSGSPDLIWGYHIPSQKGENRLGILLMDLRAQLKDKVQHFQVQQVQLQPAEHTVALFHLDWPVKCLHDGLPSAYATRLQDLAAAVQLAGCCVVLPRRKICIALQGQNSGIDAWEHRMRSENVDVNSRGRPCRERMLMELLRQKQAGCISCMQQFTHQEVKDWPSLLQSLSSALGLPSSKISSALGPEVPELPQKVQYLEGRSAVLLDGQRHALCLNESVATEISQALLGPVEIQTPLGPGIEIRLGSSKKPSIFGGKFARELPGLLSESECQQLIDLSEKEGYGLAGSRGFNPMARYAHRCLLDAPRIAQALTRRMATLLPAEYPVGSKQQLLGVNQRLRFLKYLPGMHHADHTDCAHEDENGKSFLTVQLYLNSSFGGGQTTFISDQLVPIEPIAGKAIVFDHELYHRGGMVTSGVKYALRMDVSYKAKLAGEAVARKSRWARK</sequence>
<dbReference type="InterPro" id="IPR037238">
    <property type="entry name" value="YbiA-like_sf"/>
</dbReference>
<protein>
    <submittedName>
        <fullName evidence="9">N-glycosidase YbiA (Riboflavin biosynthesi s intermediates N-glycosidase)</fullName>
    </submittedName>
</protein>
<dbReference type="GO" id="GO:0005506">
    <property type="term" value="F:iron ion binding"/>
    <property type="evidence" value="ECO:0007669"/>
    <property type="project" value="InterPro"/>
</dbReference>
<dbReference type="CDD" id="cd15457">
    <property type="entry name" value="NADAR"/>
    <property type="match status" value="1"/>
</dbReference>
<evidence type="ECO:0000256" key="5">
    <source>
        <dbReference type="ARBA" id="ARBA00023004"/>
    </source>
</evidence>
<dbReference type="EMBL" id="CAMXCT010000941">
    <property type="protein sequence ID" value="CAI3984966.1"/>
    <property type="molecule type" value="Genomic_DNA"/>
</dbReference>
<keyword evidence="3" id="KW-0223">Dioxygenase</keyword>
<dbReference type="PANTHER" id="PTHR10869:SF241">
    <property type="entry name" value="FE2OG DIOXYGENASE DOMAIN-CONTAINING PROTEIN"/>
    <property type="match status" value="1"/>
</dbReference>
<dbReference type="GO" id="GO:0031418">
    <property type="term" value="F:L-ascorbic acid binding"/>
    <property type="evidence" value="ECO:0007669"/>
    <property type="project" value="InterPro"/>
</dbReference>
<dbReference type="OrthoDB" id="69177at2759"/>
<dbReference type="PANTHER" id="PTHR10869">
    <property type="entry name" value="PROLYL 4-HYDROXYLASE ALPHA SUBUNIT"/>
    <property type="match status" value="1"/>
</dbReference>
<proteinExistence type="predicted"/>
<evidence type="ECO:0000256" key="3">
    <source>
        <dbReference type="ARBA" id="ARBA00022964"/>
    </source>
</evidence>
<dbReference type="Gene3D" id="2.60.120.620">
    <property type="entry name" value="q2cbj1_9rhob like domain"/>
    <property type="match status" value="1"/>
</dbReference>
<keyword evidence="5" id="KW-0408">Iron</keyword>
<dbReference type="SUPFAM" id="SSF143990">
    <property type="entry name" value="YbiA-like"/>
    <property type="match status" value="1"/>
</dbReference>
<reference evidence="8" key="2">
    <citation type="submission" date="2024-04" db="EMBL/GenBank/DDBJ databases">
        <authorList>
            <person name="Chen Y."/>
            <person name="Shah S."/>
            <person name="Dougan E. K."/>
            <person name="Thang M."/>
            <person name="Chan C."/>
        </authorList>
    </citation>
    <scope>NUCLEOTIDE SEQUENCE [LARGE SCALE GENOMIC DNA]</scope>
</reference>
<evidence type="ECO:0000313" key="9">
    <source>
        <dbReference type="EMBL" id="CAL4772278.1"/>
    </source>
</evidence>
<dbReference type="EMBL" id="CAMXCT030000941">
    <property type="protein sequence ID" value="CAL4772278.1"/>
    <property type="molecule type" value="Genomic_DNA"/>
</dbReference>
<dbReference type="Proteomes" id="UP001152797">
    <property type="component" value="Unassembled WGS sequence"/>
</dbReference>
<evidence type="ECO:0000256" key="1">
    <source>
        <dbReference type="ARBA" id="ARBA00001961"/>
    </source>
</evidence>
<keyword evidence="2" id="KW-0479">Metal-binding</keyword>
<keyword evidence="10" id="KW-1185">Reference proteome</keyword>
<reference evidence="7" key="1">
    <citation type="submission" date="2022-10" db="EMBL/GenBank/DDBJ databases">
        <authorList>
            <person name="Chen Y."/>
            <person name="Dougan E. K."/>
            <person name="Chan C."/>
            <person name="Rhodes N."/>
            <person name="Thang M."/>
        </authorList>
    </citation>
    <scope>NUCLEOTIDE SEQUENCE</scope>
</reference>
<evidence type="ECO:0000256" key="2">
    <source>
        <dbReference type="ARBA" id="ARBA00022723"/>
    </source>
</evidence>
<evidence type="ECO:0000313" key="7">
    <source>
        <dbReference type="EMBL" id="CAI3984966.1"/>
    </source>
</evidence>
<comment type="caution">
    <text evidence="7">The sequence shown here is derived from an EMBL/GenBank/DDBJ whole genome shotgun (WGS) entry which is preliminary data.</text>
</comment>
<dbReference type="AlphaFoldDB" id="A0A9P1FR10"/>
<gene>
    <name evidence="7" type="ORF">C1SCF055_LOCUS12457</name>
</gene>
<name>A0A9P1FR10_9DINO</name>
<dbReference type="Gene3D" id="1.10.357.40">
    <property type="entry name" value="YbiA-like"/>
    <property type="match status" value="1"/>
</dbReference>
<dbReference type="InterPro" id="IPR006620">
    <property type="entry name" value="Pro_4_hyd_alph"/>
</dbReference>
<dbReference type="PROSITE" id="PS51471">
    <property type="entry name" value="FE2OG_OXY"/>
    <property type="match status" value="1"/>
</dbReference>
<evidence type="ECO:0000313" key="10">
    <source>
        <dbReference type="Proteomes" id="UP001152797"/>
    </source>
</evidence>
<dbReference type="InterPro" id="IPR044862">
    <property type="entry name" value="Pro_4_hyd_alph_FE2OG_OXY"/>
</dbReference>
<dbReference type="InterPro" id="IPR045054">
    <property type="entry name" value="P4HA-like"/>
</dbReference>
<dbReference type="Pfam" id="PF13640">
    <property type="entry name" value="2OG-FeII_Oxy_3"/>
    <property type="match status" value="1"/>
</dbReference>
<evidence type="ECO:0000259" key="6">
    <source>
        <dbReference type="PROSITE" id="PS51471"/>
    </source>
</evidence>
<evidence type="ECO:0000256" key="4">
    <source>
        <dbReference type="ARBA" id="ARBA00023002"/>
    </source>
</evidence>
<organism evidence="7">
    <name type="scientific">Cladocopium goreaui</name>
    <dbReference type="NCBI Taxonomy" id="2562237"/>
    <lineage>
        <taxon>Eukaryota</taxon>
        <taxon>Sar</taxon>
        <taxon>Alveolata</taxon>
        <taxon>Dinophyceae</taxon>
        <taxon>Suessiales</taxon>
        <taxon>Symbiodiniaceae</taxon>
        <taxon>Cladocopium</taxon>
    </lineage>
</organism>
<dbReference type="InterPro" id="IPR005123">
    <property type="entry name" value="Oxoglu/Fe-dep_dioxygenase_dom"/>
</dbReference>
<dbReference type="GO" id="GO:0005783">
    <property type="term" value="C:endoplasmic reticulum"/>
    <property type="evidence" value="ECO:0007669"/>
    <property type="project" value="TreeGrafter"/>
</dbReference>
<feature type="domain" description="Fe2OG dioxygenase" evidence="6">
    <location>
        <begin position="468"/>
        <end position="561"/>
    </location>
</feature>
<comment type="cofactor">
    <cofactor evidence="1">
        <name>L-ascorbate</name>
        <dbReference type="ChEBI" id="CHEBI:38290"/>
    </cofactor>
</comment>
<keyword evidence="4" id="KW-0560">Oxidoreductase</keyword>
<dbReference type="Pfam" id="PF08719">
    <property type="entry name" value="NADAR"/>
    <property type="match status" value="1"/>
</dbReference>
<dbReference type="InterPro" id="IPR012816">
    <property type="entry name" value="NADAR"/>
</dbReference>
<evidence type="ECO:0000313" key="8">
    <source>
        <dbReference type="EMBL" id="CAL1138341.1"/>
    </source>
</evidence>
<dbReference type="GO" id="GO:0004656">
    <property type="term" value="F:procollagen-proline 4-dioxygenase activity"/>
    <property type="evidence" value="ECO:0007669"/>
    <property type="project" value="TreeGrafter"/>
</dbReference>